<proteinExistence type="predicted"/>
<accession>A0A382SXG8</accession>
<sequence length="100" mass="11615">METKFNRDDPIEVRERDEEMDLFAKRADQIEAKIQAELAEIKANTQAFKARQVEYDRSRGAYESRTFLEATLRLKGIEPVEDIVGMKAQYEDWKARTSGA</sequence>
<dbReference type="EMBL" id="UINC01132340">
    <property type="protein sequence ID" value="SVD14594.1"/>
    <property type="molecule type" value="Genomic_DNA"/>
</dbReference>
<gene>
    <name evidence="1" type="ORF">METZ01_LOCUS367448</name>
</gene>
<feature type="non-terminal residue" evidence="1">
    <location>
        <position position="100"/>
    </location>
</feature>
<name>A0A382SXG8_9ZZZZ</name>
<organism evidence="1">
    <name type="scientific">marine metagenome</name>
    <dbReference type="NCBI Taxonomy" id="408172"/>
    <lineage>
        <taxon>unclassified sequences</taxon>
        <taxon>metagenomes</taxon>
        <taxon>ecological metagenomes</taxon>
    </lineage>
</organism>
<dbReference type="AlphaFoldDB" id="A0A382SXG8"/>
<protein>
    <submittedName>
        <fullName evidence="1">Uncharacterized protein</fullName>
    </submittedName>
</protein>
<evidence type="ECO:0000313" key="1">
    <source>
        <dbReference type="EMBL" id="SVD14594.1"/>
    </source>
</evidence>
<reference evidence="1" key="1">
    <citation type="submission" date="2018-05" db="EMBL/GenBank/DDBJ databases">
        <authorList>
            <person name="Lanie J.A."/>
            <person name="Ng W.-L."/>
            <person name="Kazmierczak K.M."/>
            <person name="Andrzejewski T.M."/>
            <person name="Davidsen T.M."/>
            <person name="Wayne K.J."/>
            <person name="Tettelin H."/>
            <person name="Glass J.I."/>
            <person name="Rusch D."/>
            <person name="Podicherti R."/>
            <person name="Tsui H.-C.T."/>
            <person name="Winkler M.E."/>
        </authorList>
    </citation>
    <scope>NUCLEOTIDE SEQUENCE</scope>
</reference>